<dbReference type="PRINTS" id="PR00080">
    <property type="entry name" value="SDRFAMILY"/>
</dbReference>
<dbReference type="UniPathway" id="UPA00094"/>
<evidence type="ECO:0000256" key="5">
    <source>
        <dbReference type="ARBA" id="ARBA00022832"/>
    </source>
</evidence>
<dbReference type="CDD" id="cd05333">
    <property type="entry name" value="BKR_SDR_c"/>
    <property type="match status" value="1"/>
</dbReference>
<sequence>MNLENKTAIVTGSSKGIGKVIALQLANAGANVIVNYNHSFEEAKKVVEEIRSMGRRSLAIQADVGKQTDVDHFIQKALDEFKNIDILVNNAGITRDNLLLRMKEKEWDEVLNINLKGTFLMTKAVIRKMMKNKRGKIINISSIVGVTGNAGQSNYAAAKAGIIGFTKSIAREVASRGIQVNAIAPGYIKTEMTDILPESIQKELLNKIPVKRIGDPEDIANMVTFLSSDLSNYITGQVIHIDGGMYM</sequence>
<gene>
    <name evidence="16" type="ORF">SAMN02745973_00203</name>
</gene>
<keyword evidence="17" id="KW-1185">Reference proteome</keyword>
<dbReference type="NCBIfam" id="NF009464">
    <property type="entry name" value="PRK12824.1"/>
    <property type="match status" value="1"/>
</dbReference>
<dbReference type="NCBIfam" id="NF009466">
    <property type="entry name" value="PRK12826.1-2"/>
    <property type="match status" value="1"/>
</dbReference>
<dbReference type="GO" id="GO:0051287">
    <property type="term" value="F:NAD binding"/>
    <property type="evidence" value="ECO:0007669"/>
    <property type="project" value="UniProtKB-UniRule"/>
</dbReference>
<dbReference type="NCBIfam" id="NF047420">
    <property type="entry name" value="EF_P_mod_YmfI"/>
    <property type="match status" value="1"/>
</dbReference>
<evidence type="ECO:0000256" key="14">
    <source>
        <dbReference type="RuleBase" id="RU366074"/>
    </source>
</evidence>
<keyword evidence="5 14" id="KW-0276">Fatty acid metabolism</keyword>
<dbReference type="InterPro" id="IPR036291">
    <property type="entry name" value="NAD(P)-bd_dom_sf"/>
</dbReference>
<evidence type="ECO:0000256" key="11">
    <source>
        <dbReference type="ARBA" id="ARBA00048508"/>
    </source>
</evidence>
<evidence type="ECO:0000256" key="8">
    <source>
        <dbReference type="ARBA" id="ARBA00023098"/>
    </source>
</evidence>
<keyword evidence="9 14" id="KW-0275">Fatty acid biosynthesis</keyword>
<organism evidence="16 17">
    <name type="scientific">Garciella nitratireducens DSM 15102</name>
    <dbReference type="NCBI Taxonomy" id="1121911"/>
    <lineage>
        <taxon>Bacteria</taxon>
        <taxon>Bacillati</taxon>
        <taxon>Bacillota</taxon>
        <taxon>Clostridia</taxon>
        <taxon>Eubacteriales</taxon>
        <taxon>Eubacteriaceae</taxon>
        <taxon>Garciella</taxon>
    </lineage>
</organism>
<evidence type="ECO:0000256" key="3">
    <source>
        <dbReference type="ARBA" id="ARBA00006484"/>
    </source>
</evidence>
<comment type="function">
    <text evidence="1 14">Catalyzes the NADPH-dependent reduction of beta-ketoacyl-ACP substrates to beta-hydroxyacyl-ACP products, the first reductive step in the elongation cycle of fatty acid biosynthesis.</text>
</comment>
<dbReference type="Pfam" id="PF13561">
    <property type="entry name" value="adh_short_C2"/>
    <property type="match status" value="1"/>
</dbReference>
<comment type="pathway">
    <text evidence="2 14">Lipid metabolism; fatty acid biosynthesis.</text>
</comment>
<evidence type="ECO:0000256" key="12">
    <source>
        <dbReference type="PIRSR" id="PIRSR611284-1"/>
    </source>
</evidence>
<dbReference type="NCBIfam" id="NF004198">
    <property type="entry name" value="PRK05653.1-3"/>
    <property type="match status" value="1"/>
</dbReference>
<dbReference type="Gene3D" id="3.40.50.720">
    <property type="entry name" value="NAD(P)-binding Rossmann-like Domain"/>
    <property type="match status" value="1"/>
</dbReference>
<dbReference type="PANTHER" id="PTHR42879:SF2">
    <property type="entry name" value="3-OXOACYL-[ACYL-CARRIER-PROTEIN] REDUCTASE FABG"/>
    <property type="match status" value="1"/>
</dbReference>
<protein>
    <recommendedName>
        <fullName evidence="14">3-oxoacyl-[acyl-carrier-protein] reductase</fullName>
        <ecNumber evidence="14">1.1.1.100</ecNumber>
    </recommendedName>
</protein>
<evidence type="ECO:0000313" key="17">
    <source>
        <dbReference type="Proteomes" id="UP000196365"/>
    </source>
</evidence>
<name>A0A1T4JYB0_9FIRM</name>
<evidence type="ECO:0000256" key="6">
    <source>
        <dbReference type="ARBA" id="ARBA00022857"/>
    </source>
</evidence>
<dbReference type="SUPFAM" id="SSF51735">
    <property type="entry name" value="NAD(P)-binding Rossmann-fold domains"/>
    <property type="match status" value="1"/>
</dbReference>
<evidence type="ECO:0000256" key="2">
    <source>
        <dbReference type="ARBA" id="ARBA00005194"/>
    </source>
</evidence>
<feature type="binding site" evidence="13">
    <location>
        <begin position="155"/>
        <end position="159"/>
    </location>
    <ligand>
        <name>NADP(+)</name>
        <dbReference type="ChEBI" id="CHEBI:58349"/>
    </ligand>
</feature>
<evidence type="ECO:0000259" key="15">
    <source>
        <dbReference type="SMART" id="SM00822"/>
    </source>
</evidence>
<dbReference type="EC" id="1.1.1.100" evidence="14"/>
<comment type="subunit">
    <text evidence="14">Homotetramer.</text>
</comment>
<dbReference type="SMART" id="SM00822">
    <property type="entry name" value="PKS_KR"/>
    <property type="match status" value="1"/>
</dbReference>
<evidence type="ECO:0000256" key="10">
    <source>
        <dbReference type="ARBA" id="ARBA00023221"/>
    </source>
</evidence>
<evidence type="ECO:0000256" key="1">
    <source>
        <dbReference type="ARBA" id="ARBA00002607"/>
    </source>
</evidence>
<feature type="binding site" evidence="13">
    <location>
        <position position="188"/>
    </location>
    <ligand>
        <name>NADP(+)</name>
        <dbReference type="ChEBI" id="CHEBI:58349"/>
    </ligand>
</feature>
<proteinExistence type="inferred from homology"/>
<dbReference type="PANTHER" id="PTHR42879">
    <property type="entry name" value="3-OXOACYL-(ACYL-CARRIER-PROTEIN) REDUCTASE"/>
    <property type="match status" value="1"/>
</dbReference>
<dbReference type="GO" id="GO:0006633">
    <property type="term" value="P:fatty acid biosynthetic process"/>
    <property type="evidence" value="ECO:0007669"/>
    <property type="project" value="UniProtKB-UniPathway"/>
</dbReference>
<evidence type="ECO:0000256" key="4">
    <source>
        <dbReference type="ARBA" id="ARBA00022516"/>
    </source>
</evidence>
<keyword evidence="10" id="KW-0753">Steroid metabolism</keyword>
<comment type="catalytic activity">
    <reaction evidence="11 14">
        <text>a (3R)-hydroxyacyl-[ACP] + NADP(+) = a 3-oxoacyl-[ACP] + NADPH + H(+)</text>
        <dbReference type="Rhea" id="RHEA:17397"/>
        <dbReference type="Rhea" id="RHEA-COMP:9916"/>
        <dbReference type="Rhea" id="RHEA-COMP:9945"/>
        <dbReference type="ChEBI" id="CHEBI:15378"/>
        <dbReference type="ChEBI" id="CHEBI:57783"/>
        <dbReference type="ChEBI" id="CHEBI:58349"/>
        <dbReference type="ChEBI" id="CHEBI:78776"/>
        <dbReference type="ChEBI" id="CHEBI:78827"/>
        <dbReference type="EC" id="1.1.1.100"/>
    </reaction>
</comment>
<feature type="active site" description="Proton acceptor" evidence="12">
    <location>
        <position position="155"/>
    </location>
</feature>
<evidence type="ECO:0000256" key="13">
    <source>
        <dbReference type="PIRSR" id="PIRSR611284-2"/>
    </source>
</evidence>
<comment type="similarity">
    <text evidence="3 14">Belongs to the short-chain dehydrogenases/reductases (SDR) family.</text>
</comment>
<dbReference type="NCBIfam" id="TIGR01830">
    <property type="entry name" value="3oxo_ACP_reduc"/>
    <property type="match status" value="1"/>
</dbReference>
<feature type="domain" description="Ketoreductase" evidence="15">
    <location>
        <begin position="6"/>
        <end position="191"/>
    </location>
</feature>
<dbReference type="InterPro" id="IPR057326">
    <property type="entry name" value="KR_dom"/>
</dbReference>
<evidence type="ECO:0000313" key="16">
    <source>
        <dbReference type="EMBL" id="SJZ35118.1"/>
    </source>
</evidence>
<dbReference type="RefSeq" id="WP_087677649.1">
    <property type="nucleotide sequence ID" value="NZ_FUWV01000001.1"/>
</dbReference>
<dbReference type="Proteomes" id="UP000196365">
    <property type="component" value="Unassembled WGS sequence"/>
</dbReference>
<evidence type="ECO:0000256" key="9">
    <source>
        <dbReference type="ARBA" id="ARBA00023160"/>
    </source>
</evidence>
<accession>A0A1T4JYB0</accession>
<dbReference type="GO" id="GO:0008202">
    <property type="term" value="P:steroid metabolic process"/>
    <property type="evidence" value="ECO:0007669"/>
    <property type="project" value="UniProtKB-KW"/>
</dbReference>
<feature type="binding site" evidence="13">
    <location>
        <position position="90"/>
    </location>
    <ligand>
        <name>NADP(+)</name>
        <dbReference type="ChEBI" id="CHEBI:58349"/>
    </ligand>
</feature>
<keyword evidence="4 14" id="KW-0444">Lipid biosynthesis</keyword>
<dbReference type="InterPro" id="IPR020904">
    <property type="entry name" value="Sc_DH/Rdtase_CS"/>
</dbReference>
<dbReference type="FunFam" id="3.40.50.720:FF:000037">
    <property type="entry name" value="3-oxoacyl-[acyl-carrier-protein] reductase FabG"/>
    <property type="match status" value="1"/>
</dbReference>
<dbReference type="AlphaFoldDB" id="A0A1T4JYB0"/>
<dbReference type="GO" id="GO:0004316">
    <property type="term" value="F:3-oxoacyl-[acyl-carrier-protein] reductase (NADPH) activity"/>
    <property type="evidence" value="ECO:0007669"/>
    <property type="project" value="UniProtKB-UniRule"/>
</dbReference>
<dbReference type="PRINTS" id="PR00081">
    <property type="entry name" value="GDHRDH"/>
</dbReference>
<keyword evidence="7 14" id="KW-0560">Oxidoreductase</keyword>
<keyword evidence="6 13" id="KW-0521">NADP</keyword>
<dbReference type="InterPro" id="IPR002347">
    <property type="entry name" value="SDR_fam"/>
</dbReference>
<dbReference type="NCBIfam" id="NF005559">
    <property type="entry name" value="PRK07231.1"/>
    <property type="match status" value="1"/>
</dbReference>
<reference evidence="16 17" key="1">
    <citation type="submission" date="2017-02" db="EMBL/GenBank/DDBJ databases">
        <authorList>
            <person name="Peterson S.W."/>
        </authorList>
    </citation>
    <scope>NUCLEOTIDE SEQUENCE [LARGE SCALE GENOMIC DNA]</scope>
    <source>
        <strain evidence="16 17">DSM 15102</strain>
    </source>
</reference>
<dbReference type="EMBL" id="FUWV01000001">
    <property type="protein sequence ID" value="SJZ35118.1"/>
    <property type="molecule type" value="Genomic_DNA"/>
</dbReference>
<dbReference type="InterPro" id="IPR050259">
    <property type="entry name" value="SDR"/>
</dbReference>
<keyword evidence="8 14" id="KW-0443">Lipid metabolism</keyword>
<dbReference type="InterPro" id="IPR011284">
    <property type="entry name" value="3oxo_ACP_reduc"/>
</dbReference>
<evidence type="ECO:0000256" key="7">
    <source>
        <dbReference type="ARBA" id="ARBA00023002"/>
    </source>
</evidence>
<dbReference type="PROSITE" id="PS00061">
    <property type="entry name" value="ADH_SHORT"/>
    <property type="match status" value="1"/>
</dbReference>
<dbReference type="OrthoDB" id="9803333at2"/>